<proteinExistence type="predicted"/>
<dbReference type="PROSITE" id="PS50076">
    <property type="entry name" value="DNAJ_2"/>
    <property type="match status" value="1"/>
</dbReference>
<dbReference type="InterPro" id="IPR036869">
    <property type="entry name" value="J_dom_sf"/>
</dbReference>
<evidence type="ECO:0000259" key="2">
    <source>
        <dbReference type="PROSITE" id="PS50076"/>
    </source>
</evidence>
<dbReference type="Pfam" id="PF00226">
    <property type="entry name" value="DnaJ"/>
    <property type="match status" value="1"/>
</dbReference>
<evidence type="ECO:0000313" key="4">
    <source>
        <dbReference type="Proteomes" id="UP000036097"/>
    </source>
</evidence>
<protein>
    <submittedName>
        <fullName evidence="3">Molecular chaperone DnaJ</fullName>
    </submittedName>
</protein>
<comment type="caution">
    <text evidence="3">The sequence shown here is derived from an EMBL/GenBank/DDBJ whole genome shotgun (WGS) entry which is preliminary data.</text>
</comment>
<keyword evidence="1" id="KW-0143">Chaperone</keyword>
<dbReference type="EMBL" id="LDOT01000006">
    <property type="protein sequence ID" value="KLV07202.1"/>
    <property type="molecule type" value="Genomic_DNA"/>
</dbReference>
<sequence>MTQPHQTDNPLTWPLMSLLQQQPQGWKIHTLATALREKDLLGSLDDDPLQDLFKANFLIMNALFQLRELLLPQQWLSISSMQIELSSTADGPLPAIDDPLADYYLNWTHYNTDNHEIDKLLDHFWQRYQHHIDGSGNITGCYSVDARNADLASLDLEPDASSETIRRQWRRLALRWHPDRPNGDNDRFRQLCAAWQRLRQTA</sequence>
<dbReference type="Pfam" id="PF12339">
    <property type="entry name" value="DNAJ_related"/>
    <property type="match status" value="1"/>
</dbReference>
<dbReference type="SMART" id="SM00271">
    <property type="entry name" value="DnaJ"/>
    <property type="match status" value="1"/>
</dbReference>
<dbReference type="Gene3D" id="1.10.287.110">
    <property type="entry name" value="DnaJ domain"/>
    <property type="match status" value="1"/>
</dbReference>
<dbReference type="AlphaFoldDB" id="A0A0J1JY73"/>
<dbReference type="PATRIC" id="fig|1195763.3.peg.1402"/>
<feature type="domain" description="J" evidence="2">
    <location>
        <begin position="149"/>
        <end position="202"/>
    </location>
</feature>
<organism evidence="3 4">
    <name type="scientific">Photobacterium aquae</name>
    <dbReference type="NCBI Taxonomy" id="1195763"/>
    <lineage>
        <taxon>Bacteria</taxon>
        <taxon>Pseudomonadati</taxon>
        <taxon>Pseudomonadota</taxon>
        <taxon>Gammaproteobacteria</taxon>
        <taxon>Vibrionales</taxon>
        <taxon>Vibrionaceae</taxon>
        <taxon>Photobacterium</taxon>
    </lineage>
</organism>
<accession>A0A0J1JY73</accession>
<reference evidence="3 4" key="1">
    <citation type="submission" date="2015-05" db="EMBL/GenBank/DDBJ databases">
        <title>Photobacterium galathea sp. nov.</title>
        <authorList>
            <person name="Machado H."/>
            <person name="Gram L."/>
        </authorList>
    </citation>
    <scope>NUCLEOTIDE SEQUENCE [LARGE SCALE GENOMIC DNA]</scope>
    <source>
        <strain evidence="3 4">CGMCC 1.12159</strain>
    </source>
</reference>
<keyword evidence="4" id="KW-1185">Reference proteome</keyword>
<dbReference type="CDD" id="cd06257">
    <property type="entry name" value="DnaJ"/>
    <property type="match status" value="1"/>
</dbReference>
<dbReference type="Proteomes" id="UP000036097">
    <property type="component" value="Unassembled WGS sequence"/>
</dbReference>
<dbReference type="RefSeq" id="WP_047878053.1">
    <property type="nucleotide sequence ID" value="NZ_LDOT01000006.1"/>
</dbReference>
<dbReference type="InterPro" id="IPR021059">
    <property type="entry name" value="DnaJ-related_N"/>
</dbReference>
<evidence type="ECO:0000313" key="3">
    <source>
        <dbReference type="EMBL" id="KLV07202.1"/>
    </source>
</evidence>
<evidence type="ECO:0000256" key="1">
    <source>
        <dbReference type="ARBA" id="ARBA00023186"/>
    </source>
</evidence>
<name>A0A0J1JY73_9GAMM</name>
<dbReference type="SUPFAM" id="SSF46565">
    <property type="entry name" value="Chaperone J-domain"/>
    <property type="match status" value="1"/>
</dbReference>
<gene>
    <name evidence="3" type="ORF">ABT56_06585</name>
</gene>
<dbReference type="OrthoDB" id="581986at2"/>
<dbReference type="STRING" id="1195763.ABT56_06585"/>
<dbReference type="InterPro" id="IPR001623">
    <property type="entry name" value="DnaJ_domain"/>
</dbReference>